<evidence type="ECO:0000259" key="1">
    <source>
        <dbReference type="Pfam" id="PF04480"/>
    </source>
</evidence>
<dbReference type="GO" id="GO:0004519">
    <property type="term" value="F:endonuclease activity"/>
    <property type="evidence" value="ECO:0007669"/>
    <property type="project" value="UniProtKB-KW"/>
</dbReference>
<organism evidence="2 3">
    <name type="scientific">Sphingomonas kyungheensis</name>
    <dbReference type="NCBI Taxonomy" id="1069987"/>
    <lineage>
        <taxon>Bacteria</taxon>
        <taxon>Pseudomonadati</taxon>
        <taxon>Pseudomonadota</taxon>
        <taxon>Alphaproteobacteria</taxon>
        <taxon>Sphingomonadales</taxon>
        <taxon>Sphingomonadaceae</taxon>
        <taxon>Sphingomonas</taxon>
    </lineage>
</organism>
<name>A0ABU8GX82_9SPHN</name>
<dbReference type="SUPFAM" id="SSF52980">
    <property type="entry name" value="Restriction endonuclease-like"/>
    <property type="match status" value="1"/>
</dbReference>
<dbReference type="PANTHER" id="PTHR38590:SF1">
    <property type="entry name" value="BLL0828 PROTEIN"/>
    <property type="match status" value="1"/>
</dbReference>
<keyword evidence="3" id="KW-1185">Reference proteome</keyword>
<dbReference type="Gene3D" id="3.40.960.10">
    <property type="entry name" value="VSR Endonuclease"/>
    <property type="match status" value="1"/>
</dbReference>
<dbReference type="PANTHER" id="PTHR38590">
    <property type="entry name" value="BLL0828 PROTEIN"/>
    <property type="match status" value="1"/>
</dbReference>
<comment type="caution">
    <text evidence="2">The sequence shown here is derived from an EMBL/GenBank/DDBJ whole genome shotgun (WGS) entry which is preliminary data.</text>
</comment>
<dbReference type="CDD" id="cd01038">
    <property type="entry name" value="Endonuclease_DUF559"/>
    <property type="match status" value="1"/>
</dbReference>
<dbReference type="InterPro" id="IPR011335">
    <property type="entry name" value="Restrct_endonuc-II-like"/>
</dbReference>
<proteinExistence type="predicted"/>
<evidence type="ECO:0000313" key="3">
    <source>
        <dbReference type="Proteomes" id="UP001367771"/>
    </source>
</evidence>
<dbReference type="Pfam" id="PF04480">
    <property type="entry name" value="DUF559"/>
    <property type="match status" value="1"/>
</dbReference>
<sequence>MARARRLRREMSLPEVLLWQQLRRQQRQLRFRRQHPIGPYAADFFCAERKLVIEVDGEAHGRGDRPGRDAVRDRFMEENGYRVLRIGAVAILRDMDAVTTAIRAYAATPLHHSPAASGPPPRSGEE</sequence>
<reference evidence="2 3" key="1">
    <citation type="journal article" date="2013" name="Int. J. Syst. Evol. Microbiol.">
        <title>Sphingomonas kyungheensis sp. nov., a bacterium with ginsenoside-converting activity isolated from soil of a ginseng field.</title>
        <authorList>
            <person name="Son H.M."/>
            <person name="Yang J.E."/>
            <person name="Park Y."/>
            <person name="Han C.K."/>
            <person name="Kim S.G."/>
            <person name="Kook M."/>
            <person name="Yi T.H."/>
        </authorList>
    </citation>
    <scope>NUCLEOTIDE SEQUENCE [LARGE SCALE GENOMIC DNA]</scope>
    <source>
        <strain evidence="2 3">LMG 26582</strain>
    </source>
</reference>
<keyword evidence="2" id="KW-0378">Hydrolase</keyword>
<dbReference type="EMBL" id="JBBBDM010000001">
    <property type="protein sequence ID" value="MEI5685505.1"/>
    <property type="molecule type" value="Genomic_DNA"/>
</dbReference>
<feature type="domain" description="DUF559" evidence="1">
    <location>
        <begin position="2"/>
        <end position="103"/>
    </location>
</feature>
<keyword evidence="2" id="KW-0255">Endonuclease</keyword>
<keyword evidence="2" id="KW-0540">Nuclease</keyword>
<dbReference type="Proteomes" id="UP001367771">
    <property type="component" value="Unassembled WGS sequence"/>
</dbReference>
<dbReference type="InterPro" id="IPR047216">
    <property type="entry name" value="Endonuclease_DUF559_bact"/>
</dbReference>
<gene>
    <name evidence="2" type="ORF">V8201_00275</name>
</gene>
<protein>
    <submittedName>
        <fullName evidence="2">Endonuclease domain-containing protein</fullName>
    </submittedName>
</protein>
<evidence type="ECO:0000313" key="2">
    <source>
        <dbReference type="EMBL" id="MEI5685505.1"/>
    </source>
</evidence>
<accession>A0ABU8GX82</accession>
<dbReference type="InterPro" id="IPR007569">
    <property type="entry name" value="DUF559"/>
</dbReference>
<dbReference type="RefSeq" id="WP_336544521.1">
    <property type="nucleotide sequence ID" value="NZ_JBBBDM010000001.1"/>
</dbReference>